<keyword evidence="10" id="KW-0482">Metalloprotease</keyword>
<feature type="transmembrane region" description="Helical" evidence="12">
    <location>
        <begin position="45"/>
        <end position="63"/>
    </location>
</feature>
<accession>A0ABR8YSD0</accession>
<feature type="transmembrane region" description="Helical" evidence="12">
    <location>
        <begin position="12"/>
        <end position="33"/>
    </location>
</feature>
<dbReference type="CDD" id="cd06161">
    <property type="entry name" value="S2P-M50_SpoIVFB"/>
    <property type="match status" value="1"/>
</dbReference>
<evidence type="ECO:0000256" key="11">
    <source>
        <dbReference type="ARBA" id="ARBA00023136"/>
    </source>
</evidence>
<evidence type="ECO:0000256" key="4">
    <source>
        <dbReference type="ARBA" id="ARBA00022670"/>
    </source>
</evidence>
<reference evidence="14 15" key="1">
    <citation type="submission" date="2020-08" db="EMBL/GenBank/DDBJ databases">
        <title>A Genomic Blueprint of the Chicken Gut Microbiome.</title>
        <authorList>
            <person name="Gilroy R."/>
            <person name="Ravi A."/>
            <person name="Getino M."/>
            <person name="Pursley I."/>
            <person name="Horton D.L."/>
            <person name="Alikhan N.-F."/>
            <person name="Baker D."/>
            <person name="Gharbi K."/>
            <person name="Hall N."/>
            <person name="Watson M."/>
            <person name="Adriaenssens E.M."/>
            <person name="Foster-Nyarko E."/>
            <person name="Jarju S."/>
            <person name="Secka A."/>
            <person name="Antonio M."/>
            <person name="Oren A."/>
            <person name="Chaudhuri R."/>
            <person name="La Ragione R.M."/>
            <person name="Hildebrand F."/>
            <person name="Pallen M.J."/>
        </authorList>
    </citation>
    <scope>NUCLEOTIDE SEQUENCE [LARGE SCALE GENOMIC DNA]</scope>
    <source>
        <strain evidence="14 15">N37</strain>
    </source>
</reference>
<evidence type="ECO:0000256" key="10">
    <source>
        <dbReference type="ARBA" id="ARBA00023049"/>
    </source>
</evidence>
<evidence type="ECO:0000256" key="7">
    <source>
        <dbReference type="ARBA" id="ARBA00022801"/>
    </source>
</evidence>
<keyword evidence="15" id="KW-1185">Reference proteome</keyword>
<keyword evidence="9 12" id="KW-1133">Transmembrane helix</keyword>
<evidence type="ECO:0000256" key="5">
    <source>
        <dbReference type="ARBA" id="ARBA00022692"/>
    </source>
</evidence>
<evidence type="ECO:0000313" key="15">
    <source>
        <dbReference type="Proteomes" id="UP000627166"/>
    </source>
</evidence>
<keyword evidence="8" id="KW-0862">Zinc</keyword>
<evidence type="ECO:0000259" key="13">
    <source>
        <dbReference type="Pfam" id="PF02163"/>
    </source>
</evidence>
<dbReference type="RefSeq" id="WP_191740011.1">
    <property type="nucleotide sequence ID" value="NZ_JACSQB010000061.1"/>
</dbReference>
<evidence type="ECO:0000256" key="6">
    <source>
        <dbReference type="ARBA" id="ARBA00022723"/>
    </source>
</evidence>
<comment type="similarity">
    <text evidence="3">Belongs to the peptidase M50B family.</text>
</comment>
<keyword evidence="11 12" id="KW-0472">Membrane</keyword>
<keyword evidence="5 12" id="KW-0812">Transmembrane</keyword>
<name>A0ABR8YSD0_9CLOT</name>
<evidence type="ECO:0000256" key="2">
    <source>
        <dbReference type="ARBA" id="ARBA00004141"/>
    </source>
</evidence>
<evidence type="ECO:0000256" key="12">
    <source>
        <dbReference type="SAM" id="Phobius"/>
    </source>
</evidence>
<proteinExistence type="inferred from homology"/>
<evidence type="ECO:0000256" key="8">
    <source>
        <dbReference type="ARBA" id="ARBA00022833"/>
    </source>
</evidence>
<feature type="transmembrane region" description="Helical" evidence="12">
    <location>
        <begin position="172"/>
        <end position="188"/>
    </location>
</feature>
<feature type="transmembrane region" description="Helical" evidence="12">
    <location>
        <begin position="75"/>
        <end position="96"/>
    </location>
</feature>
<comment type="cofactor">
    <cofactor evidence="1">
        <name>Zn(2+)</name>
        <dbReference type="ChEBI" id="CHEBI:29105"/>
    </cofactor>
</comment>
<comment type="subcellular location">
    <subcellularLocation>
        <location evidence="2">Membrane</location>
        <topology evidence="2">Multi-pass membrane protein</topology>
    </subcellularLocation>
</comment>
<dbReference type="InterPro" id="IPR008915">
    <property type="entry name" value="Peptidase_M50"/>
</dbReference>
<keyword evidence="7" id="KW-0378">Hydrolase</keyword>
<dbReference type="Proteomes" id="UP000627166">
    <property type="component" value="Unassembled WGS sequence"/>
</dbReference>
<evidence type="ECO:0000313" key="14">
    <source>
        <dbReference type="EMBL" id="MBD8047037.1"/>
    </source>
</evidence>
<organism evidence="14 15">
    <name type="scientific">Clostridium faecium</name>
    <dbReference type="NCBI Taxonomy" id="2762223"/>
    <lineage>
        <taxon>Bacteria</taxon>
        <taxon>Bacillati</taxon>
        <taxon>Bacillota</taxon>
        <taxon>Clostridia</taxon>
        <taxon>Eubacteriales</taxon>
        <taxon>Clostridiaceae</taxon>
        <taxon>Clostridium</taxon>
    </lineage>
</organism>
<protein>
    <submittedName>
        <fullName evidence="14">M50 family metallopeptidase</fullName>
    </submittedName>
</protein>
<dbReference type="PANTHER" id="PTHR39188">
    <property type="entry name" value="MEMBRANE-ASSOCIATED ZINC METALLOPROTEASE M50B"/>
    <property type="match status" value="1"/>
</dbReference>
<evidence type="ECO:0000256" key="3">
    <source>
        <dbReference type="ARBA" id="ARBA00007931"/>
    </source>
</evidence>
<dbReference type="Pfam" id="PF02163">
    <property type="entry name" value="Peptidase_M50"/>
    <property type="match status" value="2"/>
</dbReference>
<sequence>MIKFSKYFIPYLLFLVVIGLNYKILLGFIIVIIHEMIHYVTARILGYSGFCVEILPIGAALKLKDLDEASPKEDIIISLSGPIGNFVIAFISYIIYKYINNNEYILLFLQYNMAIGLFNLFPAFPLDGGRVLRDILSTKFLYKKANEIALRISIILGYILLIIYFIALLYGISNINLALIAIFILVISKKEKERIVYVIMGYIIKKREKLIKRGYIENKSISVHYKRTLLQLLDLVDKNKYNIFTVLDDDMDVIEVVYEEEIINGLKNQGNMTLEQFIINRDSAIYKEPDN</sequence>
<dbReference type="EMBL" id="JACSQB010000061">
    <property type="protein sequence ID" value="MBD8047037.1"/>
    <property type="molecule type" value="Genomic_DNA"/>
</dbReference>
<feature type="transmembrane region" description="Helical" evidence="12">
    <location>
        <begin position="108"/>
        <end position="127"/>
    </location>
</feature>
<feature type="domain" description="Peptidase M50" evidence="13">
    <location>
        <begin position="28"/>
        <end position="98"/>
    </location>
</feature>
<keyword evidence="6" id="KW-0479">Metal-binding</keyword>
<keyword evidence="4" id="KW-0645">Protease</keyword>
<feature type="domain" description="Peptidase M50" evidence="13">
    <location>
        <begin position="105"/>
        <end position="158"/>
    </location>
</feature>
<evidence type="ECO:0000256" key="9">
    <source>
        <dbReference type="ARBA" id="ARBA00022989"/>
    </source>
</evidence>
<comment type="caution">
    <text evidence="14">The sequence shown here is derived from an EMBL/GenBank/DDBJ whole genome shotgun (WGS) entry which is preliminary data.</text>
</comment>
<dbReference type="PANTHER" id="PTHR39188:SF3">
    <property type="entry name" value="STAGE IV SPORULATION PROTEIN FB"/>
    <property type="match status" value="1"/>
</dbReference>
<evidence type="ECO:0000256" key="1">
    <source>
        <dbReference type="ARBA" id="ARBA00001947"/>
    </source>
</evidence>
<gene>
    <name evidence="14" type="ORF">H9637_08295</name>
</gene>